<dbReference type="EMBL" id="CM003533">
    <property type="protein sequence ID" value="RCV31267.1"/>
    <property type="molecule type" value="Genomic_DNA"/>
</dbReference>
<reference evidence="2" key="2">
    <citation type="submission" date="2015-07" db="EMBL/GenBank/DDBJ databases">
        <authorList>
            <person name="Noorani M."/>
        </authorList>
    </citation>
    <scope>NUCLEOTIDE SEQUENCE</scope>
    <source>
        <strain evidence="2">Yugu1</strain>
    </source>
</reference>
<reference evidence="2" key="1">
    <citation type="journal article" date="2012" name="Nat. Biotechnol.">
        <title>Reference genome sequence of the model plant Setaria.</title>
        <authorList>
            <person name="Bennetzen J.L."/>
            <person name="Schmutz J."/>
            <person name="Wang H."/>
            <person name="Percifield R."/>
            <person name="Hawkins J."/>
            <person name="Pontaroli A.C."/>
            <person name="Estep M."/>
            <person name="Feng L."/>
            <person name="Vaughn J.N."/>
            <person name="Grimwood J."/>
            <person name="Jenkins J."/>
            <person name="Barry K."/>
            <person name="Lindquist E."/>
            <person name="Hellsten U."/>
            <person name="Deshpande S."/>
            <person name="Wang X."/>
            <person name="Wu X."/>
            <person name="Mitros T."/>
            <person name="Triplett J."/>
            <person name="Yang X."/>
            <person name="Ye C.Y."/>
            <person name="Mauro-Herrera M."/>
            <person name="Wang L."/>
            <person name="Li P."/>
            <person name="Sharma M."/>
            <person name="Sharma R."/>
            <person name="Ronald P.C."/>
            <person name="Panaud O."/>
            <person name="Kellogg E.A."/>
            <person name="Brutnell T.P."/>
            <person name="Doust A.N."/>
            <person name="Tuskan G.A."/>
            <person name="Rokhsar D."/>
            <person name="Devos K.M."/>
        </authorList>
    </citation>
    <scope>NUCLEOTIDE SEQUENCE [LARGE SCALE GENOMIC DNA]</scope>
    <source>
        <strain evidence="2">Yugu1</strain>
    </source>
</reference>
<evidence type="ECO:0000313" key="2">
    <source>
        <dbReference type="EMBL" id="RCV31267.1"/>
    </source>
</evidence>
<proteinExistence type="predicted"/>
<gene>
    <name evidence="2" type="ORF">SETIT_6G163100v2</name>
</gene>
<dbReference type="AlphaFoldDB" id="A0A368RM43"/>
<evidence type="ECO:0000256" key="1">
    <source>
        <dbReference type="SAM" id="MobiDB-lite"/>
    </source>
</evidence>
<name>A0A368RM43_SETIT</name>
<feature type="region of interest" description="Disordered" evidence="1">
    <location>
        <begin position="1"/>
        <end position="55"/>
    </location>
</feature>
<protein>
    <submittedName>
        <fullName evidence="2">Uncharacterized protein</fullName>
    </submittedName>
</protein>
<organism evidence="2">
    <name type="scientific">Setaria italica</name>
    <name type="common">Foxtail millet</name>
    <name type="synonym">Panicum italicum</name>
    <dbReference type="NCBI Taxonomy" id="4555"/>
    <lineage>
        <taxon>Eukaryota</taxon>
        <taxon>Viridiplantae</taxon>
        <taxon>Streptophyta</taxon>
        <taxon>Embryophyta</taxon>
        <taxon>Tracheophyta</taxon>
        <taxon>Spermatophyta</taxon>
        <taxon>Magnoliopsida</taxon>
        <taxon>Liliopsida</taxon>
        <taxon>Poales</taxon>
        <taxon>Poaceae</taxon>
        <taxon>PACMAD clade</taxon>
        <taxon>Panicoideae</taxon>
        <taxon>Panicodae</taxon>
        <taxon>Paniceae</taxon>
        <taxon>Cenchrinae</taxon>
        <taxon>Setaria</taxon>
    </lineage>
</organism>
<sequence>MAPRKSTGRGEYRVRPLTPTPSALCAGRRGHDATRAQGAGPQRPVSGRPPVSPAHRRFKQATNNLFDTPWRITTYFFVQLYWITGRYTPYVNSHNYLNYLFGRFLCGAHKDMNCEK</sequence>
<accession>A0A368RM43</accession>